<evidence type="ECO:0000313" key="1">
    <source>
        <dbReference type="EMBL" id="KAG1774198.1"/>
    </source>
</evidence>
<protein>
    <submittedName>
        <fullName evidence="1">Uncharacterized protein</fullName>
    </submittedName>
</protein>
<reference evidence="1" key="1">
    <citation type="journal article" date="2020" name="New Phytol.">
        <title>Comparative genomics reveals dynamic genome evolution in host specialist ectomycorrhizal fungi.</title>
        <authorList>
            <person name="Lofgren L.A."/>
            <person name="Nguyen N.H."/>
            <person name="Vilgalys R."/>
            <person name="Ruytinx J."/>
            <person name="Liao H.L."/>
            <person name="Branco S."/>
            <person name="Kuo A."/>
            <person name="LaButti K."/>
            <person name="Lipzen A."/>
            <person name="Andreopoulos W."/>
            <person name="Pangilinan J."/>
            <person name="Riley R."/>
            <person name="Hundley H."/>
            <person name="Na H."/>
            <person name="Barry K."/>
            <person name="Grigoriev I.V."/>
            <person name="Stajich J.E."/>
            <person name="Kennedy P.G."/>
        </authorList>
    </citation>
    <scope>NUCLEOTIDE SEQUENCE</scope>
    <source>
        <strain evidence="1">DOB743</strain>
    </source>
</reference>
<dbReference type="EMBL" id="JABBWD010000044">
    <property type="protein sequence ID" value="KAG1774198.1"/>
    <property type="molecule type" value="Genomic_DNA"/>
</dbReference>
<organism evidence="1 2">
    <name type="scientific">Suillus placidus</name>
    <dbReference type="NCBI Taxonomy" id="48579"/>
    <lineage>
        <taxon>Eukaryota</taxon>
        <taxon>Fungi</taxon>
        <taxon>Dikarya</taxon>
        <taxon>Basidiomycota</taxon>
        <taxon>Agaricomycotina</taxon>
        <taxon>Agaricomycetes</taxon>
        <taxon>Agaricomycetidae</taxon>
        <taxon>Boletales</taxon>
        <taxon>Suillineae</taxon>
        <taxon>Suillaceae</taxon>
        <taxon>Suillus</taxon>
    </lineage>
</organism>
<sequence>MLADTNVDIDSIPYTAPPGEEGLEFSHEGGEHEAFEGLAQQMADLSGCCYVDSRTRTNHIEVQNEHWDVQIERLVSVYLDYCTQDGGDGMPSFPPSDEPTLDGDCLSLKNIELVDIFSKEVPCDIALNSCSAGV</sequence>
<comment type="caution">
    <text evidence="1">The sequence shown here is derived from an EMBL/GenBank/DDBJ whole genome shotgun (WGS) entry which is preliminary data.</text>
</comment>
<accession>A0A9P7D027</accession>
<dbReference type="OrthoDB" id="2656072at2759"/>
<keyword evidence="2" id="KW-1185">Reference proteome</keyword>
<dbReference type="Proteomes" id="UP000714275">
    <property type="component" value="Unassembled WGS sequence"/>
</dbReference>
<evidence type="ECO:0000313" key="2">
    <source>
        <dbReference type="Proteomes" id="UP000714275"/>
    </source>
</evidence>
<dbReference type="AlphaFoldDB" id="A0A9P7D027"/>
<proteinExistence type="predicted"/>
<name>A0A9P7D027_9AGAM</name>
<gene>
    <name evidence="1" type="ORF">EV702DRAFT_975394</name>
</gene>